<evidence type="ECO:0000313" key="5">
    <source>
        <dbReference type="Proteomes" id="UP001595075"/>
    </source>
</evidence>
<keyword evidence="3" id="KW-0732">Signal</keyword>
<feature type="transmembrane region" description="Helical" evidence="2">
    <location>
        <begin position="233"/>
        <end position="257"/>
    </location>
</feature>
<proteinExistence type="predicted"/>
<gene>
    <name evidence="4" type="ORF">VTL71DRAFT_16255</name>
</gene>
<organism evidence="4 5">
    <name type="scientific">Oculimacula yallundae</name>
    <dbReference type="NCBI Taxonomy" id="86028"/>
    <lineage>
        <taxon>Eukaryota</taxon>
        <taxon>Fungi</taxon>
        <taxon>Dikarya</taxon>
        <taxon>Ascomycota</taxon>
        <taxon>Pezizomycotina</taxon>
        <taxon>Leotiomycetes</taxon>
        <taxon>Helotiales</taxon>
        <taxon>Ploettnerulaceae</taxon>
        <taxon>Oculimacula</taxon>
    </lineage>
</organism>
<accession>A0ABR4CEM9</accession>
<feature type="region of interest" description="Disordered" evidence="1">
    <location>
        <begin position="170"/>
        <end position="229"/>
    </location>
</feature>
<keyword evidence="5" id="KW-1185">Reference proteome</keyword>
<sequence>MRASCILPRFLVAIVWLLVNQEGSRVSAQSTANWLFPLDDGFTINNIDTIVLQWKSNYATAWLNMWCQNGTAGNNVVLGSQFQVDSTGTYGYVLAKDAPSLKALPVACHAQLATEANGAGIDGPVGITWISSSVRIAKTFSLTASGAAPNQPVIVTPSPVPVSSATVFPTPVQSSGSNPSATKGSFQSSTTSTESNTRITPPPTLSPSSPTNSGSISGQNSNTDTKPDATNNIGAIVGGVLGGVFLLCFIIFGALFLRKYQRKDNMVALKRTPSNSWWRRAYRTTEMQTGGLHEKDADMGLPVLEKDGNQLHEVVGDMPARHEKDASLIKSRRYTPIELPT</sequence>
<feature type="compositionally biased region" description="Polar residues" evidence="1">
    <location>
        <begin position="173"/>
        <end position="199"/>
    </location>
</feature>
<comment type="caution">
    <text evidence="4">The sequence shown here is derived from an EMBL/GenBank/DDBJ whole genome shotgun (WGS) entry which is preliminary data.</text>
</comment>
<feature type="signal peptide" evidence="3">
    <location>
        <begin position="1"/>
        <end position="28"/>
    </location>
</feature>
<name>A0ABR4CEM9_9HELO</name>
<evidence type="ECO:0000256" key="3">
    <source>
        <dbReference type="SAM" id="SignalP"/>
    </source>
</evidence>
<evidence type="ECO:0008006" key="6">
    <source>
        <dbReference type="Google" id="ProtNLM"/>
    </source>
</evidence>
<feature type="compositionally biased region" description="Low complexity" evidence="1">
    <location>
        <begin position="206"/>
        <end position="217"/>
    </location>
</feature>
<dbReference type="Proteomes" id="UP001595075">
    <property type="component" value="Unassembled WGS sequence"/>
</dbReference>
<evidence type="ECO:0000256" key="1">
    <source>
        <dbReference type="SAM" id="MobiDB-lite"/>
    </source>
</evidence>
<reference evidence="4 5" key="1">
    <citation type="journal article" date="2024" name="Commun. Biol.">
        <title>Comparative genomic analysis of thermophilic fungi reveals convergent evolutionary adaptations and gene losses.</title>
        <authorList>
            <person name="Steindorff A.S."/>
            <person name="Aguilar-Pontes M.V."/>
            <person name="Robinson A.J."/>
            <person name="Andreopoulos B."/>
            <person name="LaButti K."/>
            <person name="Kuo A."/>
            <person name="Mondo S."/>
            <person name="Riley R."/>
            <person name="Otillar R."/>
            <person name="Haridas S."/>
            <person name="Lipzen A."/>
            <person name="Grimwood J."/>
            <person name="Schmutz J."/>
            <person name="Clum A."/>
            <person name="Reid I.D."/>
            <person name="Moisan M.C."/>
            <person name="Butler G."/>
            <person name="Nguyen T.T.M."/>
            <person name="Dewar K."/>
            <person name="Conant G."/>
            <person name="Drula E."/>
            <person name="Henrissat B."/>
            <person name="Hansel C."/>
            <person name="Singer S."/>
            <person name="Hutchinson M.I."/>
            <person name="de Vries R.P."/>
            <person name="Natvig D.O."/>
            <person name="Powell A.J."/>
            <person name="Tsang A."/>
            <person name="Grigoriev I.V."/>
        </authorList>
    </citation>
    <scope>NUCLEOTIDE SEQUENCE [LARGE SCALE GENOMIC DNA]</scope>
    <source>
        <strain evidence="4 5">CBS 494.80</strain>
    </source>
</reference>
<protein>
    <recommendedName>
        <fullName evidence="6">Mid2 domain-containing protein</fullName>
    </recommendedName>
</protein>
<keyword evidence="2" id="KW-0812">Transmembrane</keyword>
<feature type="compositionally biased region" description="Polar residues" evidence="1">
    <location>
        <begin position="218"/>
        <end position="229"/>
    </location>
</feature>
<feature type="chain" id="PRO_5047170067" description="Mid2 domain-containing protein" evidence="3">
    <location>
        <begin position="29"/>
        <end position="341"/>
    </location>
</feature>
<keyword evidence="2" id="KW-0472">Membrane</keyword>
<dbReference type="EMBL" id="JAZHXI010000009">
    <property type="protein sequence ID" value="KAL2068157.1"/>
    <property type="molecule type" value="Genomic_DNA"/>
</dbReference>
<keyword evidence="2" id="KW-1133">Transmembrane helix</keyword>
<evidence type="ECO:0000256" key="2">
    <source>
        <dbReference type="SAM" id="Phobius"/>
    </source>
</evidence>
<evidence type="ECO:0000313" key="4">
    <source>
        <dbReference type="EMBL" id="KAL2068157.1"/>
    </source>
</evidence>